<organism evidence="2 3">
    <name type="scientific">Novipirellula galeiformis</name>
    <dbReference type="NCBI Taxonomy" id="2528004"/>
    <lineage>
        <taxon>Bacteria</taxon>
        <taxon>Pseudomonadati</taxon>
        <taxon>Planctomycetota</taxon>
        <taxon>Planctomycetia</taxon>
        <taxon>Pirellulales</taxon>
        <taxon>Pirellulaceae</taxon>
        <taxon>Novipirellula</taxon>
    </lineage>
</organism>
<proteinExistence type="predicted"/>
<name>A0A5C6CH08_9BACT</name>
<accession>A0A5C6CH08</accession>
<dbReference type="GO" id="GO:0016740">
    <property type="term" value="F:transferase activity"/>
    <property type="evidence" value="ECO:0007669"/>
    <property type="project" value="UniProtKB-KW"/>
</dbReference>
<evidence type="ECO:0000256" key="1">
    <source>
        <dbReference type="SAM" id="MobiDB-lite"/>
    </source>
</evidence>
<protein>
    <submittedName>
        <fullName evidence="2">Glycosyltransferase Gtf1</fullName>
    </submittedName>
</protein>
<dbReference type="Proteomes" id="UP000316304">
    <property type="component" value="Unassembled WGS sequence"/>
</dbReference>
<evidence type="ECO:0000313" key="3">
    <source>
        <dbReference type="Proteomes" id="UP000316304"/>
    </source>
</evidence>
<feature type="compositionally biased region" description="Polar residues" evidence="1">
    <location>
        <begin position="430"/>
        <end position="442"/>
    </location>
</feature>
<keyword evidence="3" id="KW-1185">Reference proteome</keyword>
<dbReference type="SUPFAM" id="SSF53756">
    <property type="entry name" value="UDP-Glycosyltransferase/glycogen phosphorylase"/>
    <property type="match status" value="1"/>
</dbReference>
<feature type="region of interest" description="Disordered" evidence="1">
    <location>
        <begin position="429"/>
        <end position="457"/>
    </location>
</feature>
<dbReference type="AlphaFoldDB" id="A0A5C6CH08"/>
<evidence type="ECO:0000313" key="2">
    <source>
        <dbReference type="EMBL" id="TWU23950.1"/>
    </source>
</evidence>
<keyword evidence="2" id="KW-0808">Transferase</keyword>
<dbReference type="Gene3D" id="3.40.50.2000">
    <property type="entry name" value="Glycogen Phosphorylase B"/>
    <property type="match status" value="1"/>
</dbReference>
<dbReference type="OrthoDB" id="250078at2"/>
<dbReference type="RefSeq" id="WP_146594229.1">
    <property type="nucleotide sequence ID" value="NZ_SJPT01000003.1"/>
</dbReference>
<reference evidence="2 3" key="1">
    <citation type="submission" date="2019-02" db="EMBL/GenBank/DDBJ databases">
        <title>Deep-cultivation of Planctomycetes and their phenomic and genomic characterization uncovers novel biology.</title>
        <authorList>
            <person name="Wiegand S."/>
            <person name="Jogler M."/>
            <person name="Boedeker C."/>
            <person name="Pinto D."/>
            <person name="Vollmers J."/>
            <person name="Rivas-Marin E."/>
            <person name="Kohn T."/>
            <person name="Peeters S.H."/>
            <person name="Heuer A."/>
            <person name="Rast P."/>
            <person name="Oberbeckmann S."/>
            <person name="Bunk B."/>
            <person name="Jeske O."/>
            <person name="Meyerdierks A."/>
            <person name="Storesund J.E."/>
            <person name="Kallscheuer N."/>
            <person name="Luecker S."/>
            <person name="Lage O.M."/>
            <person name="Pohl T."/>
            <person name="Merkel B.J."/>
            <person name="Hornburger P."/>
            <person name="Mueller R.-W."/>
            <person name="Bruemmer F."/>
            <person name="Labrenz M."/>
            <person name="Spormann A.M."/>
            <person name="Op Den Camp H."/>
            <person name="Overmann J."/>
            <person name="Amann R."/>
            <person name="Jetten M.S.M."/>
            <person name="Mascher T."/>
            <person name="Medema M.H."/>
            <person name="Devos D.P."/>
            <person name="Kaster A.-K."/>
            <person name="Ovreas L."/>
            <person name="Rohde M."/>
            <person name="Galperin M.Y."/>
            <person name="Jogler C."/>
        </authorList>
    </citation>
    <scope>NUCLEOTIDE SEQUENCE [LARGE SCALE GENOMIC DNA]</scope>
    <source>
        <strain evidence="2 3">Pla52o</strain>
    </source>
</reference>
<comment type="caution">
    <text evidence="2">The sequence shown here is derived from an EMBL/GenBank/DDBJ whole genome shotgun (WGS) entry which is preliminary data.</text>
</comment>
<gene>
    <name evidence="2" type="primary">gtf1_1</name>
    <name evidence="2" type="ORF">Pla52o_18730</name>
</gene>
<sequence length="457" mass="51626">MYVILTNQPFVTCNDAIFLPSNRTRSLRLLRNALDDHFGQLTLLAPTIVSTGENNLNSTLDRDEGGWNRFDPSAENIRIEPAFTHQNMPHLANTDHHADWRTALRTYTQRGCVLQAEIHATSDSVIANETLQAKGIATPIVLVHSDESSWGPDKSSWRQSIETRKPVACPHVAPHPFERRQFRRRCERLAKHAELSLFSSEDSLRQYSKFAHNPRFFYEPTLCNADVISEAELLKRLQGDRPEQPLRLVCYAPLEPKYGVNFSIAIIRYARNLGANIRLDLYGRGVQRSELQYQIAKLGLTNVVQFQDSRSDHVESVPRPFQYDAVLLTPIVNCNIQPFLSCYSSGLPILGFDQASIQSRLAEDQTGVILPKNDLERSGRRLAELELQRGQLVEISLNARRAASKYSLESWYAQRAEWTFHAISRPRLRTPSSDAAPRTTSVPPGHPTIGAISGPRI</sequence>
<dbReference type="EMBL" id="SJPT01000003">
    <property type="protein sequence ID" value="TWU23950.1"/>
    <property type="molecule type" value="Genomic_DNA"/>
</dbReference>